<name>A0AB34KJQ8_9PEZI</name>
<evidence type="ECO:0000256" key="2">
    <source>
        <dbReference type="ARBA" id="ARBA00008566"/>
    </source>
</evidence>
<dbReference type="GeneID" id="96009543"/>
<evidence type="ECO:0000256" key="3">
    <source>
        <dbReference type="ARBA" id="ARBA00022448"/>
    </source>
</evidence>
<dbReference type="PANTHER" id="PTHR31686:SF3">
    <property type="entry name" value="ACID TRANSPORT PROTEIN, PUTATIVE (AFU_ORTHOLOGUE AFUA_4G09410)-RELATED"/>
    <property type="match status" value="1"/>
</dbReference>
<feature type="transmembrane region" description="Helical" evidence="8">
    <location>
        <begin position="87"/>
        <end position="109"/>
    </location>
</feature>
<dbReference type="Gene3D" id="1.50.10.150">
    <property type="entry name" value="Voltage-dependent anion channel"/>
    <property type="match status" value="1"/>
</dbReference>
<protein>
    <recommendedName>
        <fullName evidence="11">C4-dicarboxylate transporter/malic acid transport protein</fullName>
    </recommendedName>
</protein>
<evidence type="ECO:0000256" key="8">
    <source>
        <dbReference type="SAM" id="Phobius"/>
    </source>
</evidence>
<keyword evidence="10" id="KW-1185">Reference proteome</keyword>
<dbReference type="EMBL" id="JAAQHG020000029">
    <property type="protein sequence ID" value="KAL1584021.1"/>
    <property type="molecule type" value="Genomic_DNA"/>
</dbReference>
<dbReference type="InterPro" id="IPR004695">
    <property type="entry name" value="SLAC1/Mae1/Ssu1/TehA"/>
</dbReference>
<dbReference type="Pfam" id="PF03595">
    <property type="entry name" value="SLAC1"/>
    <property type="match status" value="1"/>
</dbReference>
<evidence type="ECO:0000313" key="10">
    <source>
        <dbReference type="Proteomes" id="UP000803884"/>
    </source>
</evidence>
<feature type="transmembrane region" description="Helical" evidence="8">
    <location>
        <begin position="346"/>
        <end position="364"/>
    </location>
</feature>
<evidence type="ECO:0000256" key="4">
    <source>
        <dbReference type="ARBA" id="ARBA00022475"/>
    </source>
</evidence>
<evidence type="ECO:0000256" key="1">
    <source>
        <dbReference type="ARBA" id="ARBA00004651"/>
    </source>
</evidence>
<keyword evidence="5 8" id="KW-0812">Transmembrane</keyword>
<feature type="transmembrane region" description="Helical" evidence="8">
    <location>
        <begin position="121"/>
        <end position="146"/>
    </location>
</feature>
<comment type="similarity">
    <text evidence="2">Belongs to the tellurite-resistance/dicarboxylate transporter (TDT) family.</text>
</comment>
<feature type="transmembrane region" description="Helical" evidence="8">
    <location>
        <begin position="233"/>
        <end position="259"/>
    </location>
</feature>
<reference evidence="9 10" key="1">
    <citation type="journal article" date="2020" name="Microbiol. Resour. Announc.">
        <title>Draft Genome Sequence of a Cladosporium Species Isolated from the Mesophotic Ascidian Didemnum maculosum.</title>
        <authorList>
            <person name="Gioti A."/>
            <person name="Siaperas R."/>
            <person name="Nikolaivits E."/>
            <person name="Le Goff G."/>
            <person name="Ouazzani J."/>
            <person name="Kotoulas G."/>
            <person name="Topakas E."/>
        </authorList>
    </citation>
    <scope>NUCLEOTIDE SEQUENCE [LARGE SCALE GENOMIC DNA]</scope>
    <source>
        <strain evidence="9 10">TM138-S3</strain>
    </source>
</reference>
<proteinExistence type="inferred from homology"/>
<evidence type="ECO:0000256" key="7">
    <source>
        <dbReference type="ARBA" id="ARBA00023136"/>
    </source>
</evidence>
<keyword evidence="3" id="KW-0813">Transport</keyword>
<feature type="transmembrane region" description="Helical" evidence="8">
    <location>
        <begin position="191"/>
        <end position="221"/>
    </location>
</feature>
<keyword evidence="4" id="KW-1003">Cell membrane</keyword>
<comment type="subcellular location">
    <subcellularLocation>
        <location evidence="1">Cell membrane</location>
        <topology evidence="1">Multi-pass membrane protein</topology>
    </subcellularLocation>
</comment>
<comment type="caution">
    <text evidence="9">The sequence shown here is derived from an EMBL/GenBank/DDBJ whole genome shotgun (WGS) entry which is preliminary data.</text>
</comment>
<accession>A0AB34KJQ8</accession>
<dbReference type="Proteomes" id="UP000803884">
    <property type="component" value="Unassembled WGS sequence"/>
</dbReference>
<feature type="transmembrane region" description="Helical" evidence="8">
    <location>
        <begin position="43"/>
        <end position="75"/>
    </location>
</feature>
<dbReference type="RefSeq" id="XP_069227127.1">
    <property type="nucleotide sequence ID" value="XM_069376705.1"/>
</dbReference>
<keyword evidence="6 8" id="KW-1133">Transmembrane helix</keyword>
<organism evidence="9 10">
    <name type="scientific">Cladosporium halotolerans</name>
    <dbReference type="NCBI Taxonomy" id="1052096"/>
    <lineage>
        <taxon>Eukaryota</taxon>
        <taxon>Fungi</taxon>
        <taxon>Dikarya</taxon>
        <taxon>Ascomycota</taxon>
        <taxon>Pezizomycotina</taxon>
        <taxon>Dothideomycetes</taxon>
        <taxon>Dothideomycetidae</taxon>
        <taxon>Cladosporiales</taxon>
        <taxon>Cladosporiaceae</taxon>
        <taxon>Cladosporium</taxon>
    </lineage>
</organism>
<dbReference type="InterPro" id="IPR051629">
    <property type="entry name" value="Sulfite_efflux_TDT"/>
</dbReference>
<evidence type="ECO:0008006" key="11">
    <source>
        <dbReference type="Google" id="ProtNLM"/>
    </source>
</evidence>
<evidence type="ECO:0000256" key="6">
    <source>
        <dbReference type="ARBA" id="ARBA00022989"/>
    </source>
</evidence>
<dbReference type="GO" id="GO:0000319">
    <property type="term" value="F:sulfite transmembrane transporter activity"/>
    <property type="evidence" value="ECO:0007669"/>
    <property type="project" value="TreeGrafter"/>
</dbReference>
<feature type="transmembrane region" description="Helical" evidence="8">
    <location>
        <begin position="315"/>
        <end position="334"/>
    </location>
</feature>
<dbReference type="GO" id="GO:0005886">
    <property type="term" value="C:plasma membrane"/>
    <property type="evidence" value="ECO:0007669"/>
    <property type="project" value="UniProtKB-SubCell"/>
</dbReference>
<dbReference type="InterPro" id="IPR038665">
    <property type="entry name" value="Voltage-dep_anion_channel_sf"/>
</dbReference>
<gene>
    <name evidence="9" type="ORF">WHR41_08101</name>
</gene>
<feature type="transmembrane region" description="Helical" evidence="8">
    <location>
        <begin position="279"/>
        <end position="303"/>
    </location>
</feature>
<keyword evidence="7 8" id="KW-0472">Membrane</keyword>
<feature type="transmembrane region" description="Helical" evidence="8">
    <location>
        <begin position="20"/>
        <end position="37"/>
    </location>
</feature>
<evidence type="ECO:0000256" key="5">
    <source>
        <dbReference type="ARBA" id="ARBA00022692"/>
    </source>
</evidence>
<feature type="transmembrane region" description="Helical" evidence="8">
    <location>
        <begin position="158"/>
        <end position="179"/>
    </location>
</feature>
<evidence type="ECO:0000313" key="9">
    <source>
        <dbReference type="EMBL" id="KAL1584021.1"/>
    </source>
</evidence>
<sequence length="396" mass="42964">MDTQHDTRSLPSVVVENFSFLWFTVLMDTGILSIIMHQNPYQFAGLGILSTIMFVFNLVLFILFTLILLVRIFLFPKRMAKDMTTNLVELSMTGTVPIAYFTLVAQVSLTVSQAGWGSHAFTLVAFVMWWIGTAVALAIAVFVFFMVAKYSVTSIADLAPALVIPYVSMCTNALVGGLISSYSAEISDRLAVPVIIVSYILLGVGLFVALLVFAACTIRFIDSGLPPPIQYPTLFLLVGPVGQAAGAALSLGTASRMHFGGYGKGTLLQQMGGSTFSSIGVWVALLLLGLAVFFTLFALSAMIEGAINRQHTFSMLWWGTIFPVATVNTAWILLSTSLDSPAFRALSSIFLLALLIVYFANWGFTIYHLATGRVLGGVAFYRASADEMLEDGRKTE</sequence>
<dbReference type="AlphaFoldDB" id="A0AB34KJQ8"/>
<dbReference type="PANTHER" id="PTHR31686">
    <property type="match status" value="1"/>
</dbReference>